<protein>
    <submittedName>
        <fullName evidence="2">Uncharacterized protein</fullName>
    </submittedName>
</protein>
<dbReference type="OrthoDB" id="7307159at2"/>
<feature type="transmembrane region" description="Helical" evidence="1">
    <location>
        <begin position="22"/>
        <end position="41"/>
    </location>
</feature>
<proteinExistence type="predicted"/>
<evidence type="ECO:0000256" key="1">
    <source>
        <dbReference type="SAM" id="Phobius"/>
    </source>
</evidence>
<dbReference type="RefSeq" id="WP_085091852.1">
    <property type="nucleotide sequence ID" value="NZ_FXAK01000010.1"/>
</dbReference>
<gene>
    <name evidence="2" type="ORF">SAMN02982917_0019</name>
</gene>
<keyword evidence="1" id="KW-0472">Membrane</keyword>
<reference evidence="2 3" key="1">
    <citation type="submission" date="2017-04" db="EMBL/GenBank/DDBJ databases">
        <authorList>
            <person name="Afonso C.L."/>
            <person name="Miller P.J."/>
            <person name="Scott M.A."/>
            <person name="Spackman E."/>
            <person name="Goraichik I."/>
            <person name="Dimitrov K.M."/>
            <person name="Suarez D.L."/>
            <person name="Swayne D.E."/>
        </authorList>
    </citation>
    <scope>NUCLEOTIDE SEQUENCE [LARGE SCALE GENOMIC DNA]</scope>
    <source>
        <strain evidence="2 3">A2P</strain>
    </source>
</reference>
<dbReference type="Proteomes" id="UP000192936">
    <property type="component" value="Unassembled WGS sequence"/>
</dbReference>
<sequence length="107" mass="11106">MDSLTLPDIGDTLHSIAGLSPAAQLAAIFCLGAIVVTWIWARRPQPGPDAQIVVEALKSTAQAQVETAASIAAMAQQNELIVSEVRGAVAEMRVMVNAALATIKQAA</sequence>
<dbReference type="EMBL" id="FXAK01000010">
    <property type="protein sequence ID" value="SMF90860.1"/>
    <property type="molecule type" value="Genomic_DNA"/>
</dbReference>
<keyword evidence="1" id="KW-1133">Transmembrane helix</keyword>
<evidence type="ECO:0000313" key="2">
    <source>
        <dbReference type="EMBL" id="SMF90860.1"/>
    </source>
</evidence>
<dbReference type="STRING" id="286727.SAMN02982917_0019"/>
<dbReference type="AlphaFoldDB" id="A0A1X7HS07"/>
<keyword evidence="1" id="KW-0812">Transmembrane</keyword>
<evidence type="ECO:0000313" key="3">
    <source>
        <dbReference type="Proteomes" id="UP000192936"/>
    </source>
</evidence>
<name>A0A1X7HS07_9PROT</name>
<accession>A0A1X7HS07</accession>
<organism evidence="2 3">
    <name type="scientific">Azospirillum oryzae</name>
    <dbReference type="NCBI Taxonomy" id="286727"/>
    <lineage>
        <taxon>Bacteria</taxon>
        <taxon>Pseudomonadati</taxon>
        <taxon>Pseudomonadota</taxon>
        <taxon>Alphaproteobacteria</taxon>
        <taxon>Rhodospirillales</taxon>
        <taxon>Azospirillaceae</taxon>
        <taxon>Azospirillum</taxon>
    </lineage>
</organism>